<sequence length="164" mass="18499">MLLQKPRNLADAMTMPPKTDMRAAHIATGLHGEEEALRYLSHRGFRLAAQNWRPCGRARNLELDLVGEWEKSLVFVEVKTRHTLAAGTFDGPAGLRGFTPAKQRTMVRAARAYLMETGQWEKPCRFDLVCITLLPGTVPQVDHYRDVIELGQTLDSGDASWQPW</sequence>
<dbReference type="Pfam" id="PF02021">
    <property type="entry name" value="UPF0102"/>
    <property type="match status" value="1"/>
</dbReference>
<dbReference type="HAMAP" id="MF_00048">
    <property type="entry name" value="UPF0102"/>
    <property type="match status" value="1"/>
</dbReference>
<gene>
    <name evidence="3" type="ORF">KL86DPRO_10749</name>
</gene>
<evidence type="ECO:0000256" key="1">
    <source>
        <dbReference type="ARBA" id="ARBA00006738"/>
    </source>
</evidence>
<dbReference type="SUPFAM" id="SSF52980">
    <property type="entry name" value="Restriction endonuclease-like"/>
    <property type="match status" value="1"/>
</dbReference>
<dbReference type="GO" id="GO:0003676">
    <property type="term" value="F:nucleic acid binding"/>
    <property type="evidence" value="ECO:0007669"/>
    <property type="project" value="InterPro"/>
</dbReference>
<evidence type="ECO:0000313" key="3">
    <source>
        <dbReference type="EMBL" id="SBV94738.1"/>
    </source>
</evidence>
<dbReference type="EMBL" id="FLUQ01000001">
    <property type="protein sequence ID" value="SBV94738.1"/>
    <property type="molecule type" value="Genomic_DNA"/>
</dbReference>
<comment type="similarity">
    <text evidence="1 2">Belongs to the UPF0102 family.</text>
</comment>
<dbReference type="InterPro" id="IPR011335">
    <property type="entry name" value="Restrct_endonuc-II-like"/>
</dbReference>
<proteinExistence type="inferred from homology"/>
<reference evidence="3" key="1">
    <citation type="submission" date="2016-04" db="EMBL/GenBank/DDBJ databases">
        <authorList>
            <person name="Evans L.H."/>
            <person name="Alamgir A."/>
            <person name="Owens N."/>
            <person name="Weber N.D."/>
            <person name="Virtaneva K."/>
            <person name="Barbian K."/>
            <person name="Babar A."/>
            <person name="Rosenke K."/>
        </authorList>
    </citation>
    <scope>NUCLEOTIDE SEQUENCE</scope>
    <source>
        <strain evidence="3">86</strain>
    </source>
</reference>
<dbReference type="PANTHER" id="PTHR34039:SF1">
    <property type="entry name" value="UPF0102 PROTEIN YRAN"/>
    <property type="match status" value="1"/>
</dbReference>
<accession>A0A212J5K5</accession>
<dbReference type="InterPro" id="IPR003509">
    <property type="entry name" value="UPF0102_YraN-like"/>
</dbReference>
<organism evidence="3">
    <name type="scientific">uncultured delta proteobacterium</name>
    <dbReference type="NCBI Taxonomy" id="34034"/>
    <lineage>
        <taxon>Bacteria</taxon>
        <taxon>Deltaproteobacteria</taxon>
        <taxon>environmental samples</taxon>
    </lineage>
</organism>
<protein>
    <recommendedName>
        <fullName evidence="2">UPF0102 protein KL86DPRO_10749</fullName>
    </recommendedName>
</protein>
<dbReference type="Gene3D" id="3.40.1350.10">
    <property type="match status" value="1"/>
</dbReference>
<evidence type="ECO:0000256" key="2">
    <source>
        <dbReference type="HAMAP-Rule" id="MF_00048"/>
    </source>
</evidence>
<dbReference type="AlphaFoldDB" id="A0A212J5K5"/>
<dbReference type="PANTHER" id="PTHR34039">
    <property type="entry name" value="UPF0102 PROTEIN YRAN"/>
    <property type="match status" value="1"/>
</dbReference>
<name>A0A212J5K5_9DELT</name>
<dbReference type="InterPro" id="IPR011856">
    <property type="entry name" value="tRNA_endonuc-like_dom_sf"/>
</dbReference>